<comment type="caution">
    <text evidence="10">The sequence shown here is derived from an EMBL/GenBank/DDBJ whole genome shotgun (WGS) entry which is preliminary data.</text>
</comment>
<gene>
    <name evidence="10" type="ORF">C7999DRAFT_42755</name>
</gene>
<evidence type="ECO:0000256" key="4">
    <source>
        <dbReference type="ARBA" id="ARBA00022723"/>
    </source>
</evidence>
<protein>
    <submittedName>
        <fullName evidence="10">Uncharacterized protein</fullName>
    </submittedName>
</protein>
<dbReference type="PRINTS" id="PR00786">
    <property type="entry name" value="NEPRILYSIN"/>
</dbReference>
<dbReference type="InterPro" id="IPR024079">
    <property type="entry name" value="MetalloPept_cat_dom_sf"/>
</dbReference>
<dbReference type="Gene3D" id="1.10.1380.10">
    <property type="entry name" value="Neutral endopeptidase , domain2"/>
    <property type="match status" value="1"/>
</dbReference>
<keyword evidence="4" id="KW-0479">Metal-binding</keyword>
<evidence type="ECO:0000256" key="1">
    <source>
        <dbReference type="ARBA" id="ARBA00001947"/>
    </source>
</evidence>
<evidence type="ECO:0000256" key="5">
    <source>
        <dbReference type="ARBA" id="ARBA00022801"/>
    </source>
</evidence>
<dbReference type="GO" id="GO:0004222">
    <property type="term" value="F:metalloendopeptidase activity"/>
    <property type="evidence" value="ECO:0007669"/>
    <property type="project" value="InterPro"/>
</dbReference>
<feature type="domain" description="Peptidase M13 N-terminal" evidence="9">
    <location>
        <begin position="35"/>
        <end position="435"/>
    </location>
</feature>
<dbReference type="GO" id="GO:0005886">
    <property type="term" value="C:plasma membrane"/>
    <property type="evidence" value="ECO:0007669"/>
    <property type="project" value="TreeGrafter"/>
</dbReference>
<dbReference type="Gene3D" id="3.40.390.10">
    <property type="entry name" value="Collagenase (Catalytic Domain)"/>
    <property type="match status" value="1"/>
</dbReference>
<evidence type="ECO:0000256" key="3">
    <source>
        <dbReference type="ARBA" id="ARBA00022670"/>
    </source>
</evidence>
<reference evidence="10" key="2">
    <citation type="submission" date="2023-05" db="EMBL/GenBank/DDBJ databases">
        <authorList>
            <consortium name="Lawrence Berkeley National Laboratory"/>
            <person name="Steindorff A."/>
            <person name="Hensen N."/>
            <person name="Bonometti L."/>
            <person name="Westerberg I."/>
            <person name="Brannstrom I.O."/>
            <person name="Guillou S."/>
            <person name="Cros-Aarteil S."/>
            <person name="Calhoun S."/>
            <person name="Haridas S."/>
            <person name="Kuo A."/>
            <person name="Mondo S."/>
            <person name="Pangilinan J."/>
            <person name="Riley R."/>
            <person name="Labutti K."/>
            <person name="Andreopoulos B."/>
            <person name="Lipzen A."/>
            <person name="Chen C."/>
            <person name="Yanf M."/>
            <person name="Daum C."/>
            <person name="Ng V."/>
            <person name="Clum A."/>
            <person name="Ohm R."/>
            <person name="Martin F."/>
            <person name="Silar P."/>
            <person name="Natvig D."/>
            <person name="Lalanne C."/>
            <person name="Gautier V."/>
            <person name="Ament-Velasquez S.L."/>
            <person name="Kruys A."/>
            <person name="Hutchinson M.I."/>
            <person name="Powell A.J."/>
            <person name="Barry K."/>
            <person name="Miller A.N."/>
            <person name="Grigoriev I.V."/>
            <person name="Debuchy R."/>
            <person name="Gladieux P."/>
            <person name="Thoren M.H."/>
            <person name="Johannesson H."/>
        </authorList>
    </citation>
    <scope>NUCLEOTIDE SEQUENCE</scope>
    <source>
        <strain evidence="10">CBS 359.72</strain>
    </source>
</reference>
<dbReference type="Pfam" id="PF01431">
    <property type="entry name" value="Peptidase_M13"/>
    <property type="match status" value="1"/>
</dbReference>
<keyword evidence="7" id="KW-0482">Metalloprotease</keyword>
<dbReference type="PANTHER" id="PTHR11733:SF167">
    <property type="entry name" value="FI17812P1-RELATED"/>
    <property type="match status" value="1"/>
</dbReference>
<dbReference type="InterPro" id="IPR042089">
    <property type="entry name" value="Peptidase_M13_dom_2"/>
</dbReference>
<comment type="similarity">
    <text evidence="2">Belongs to the peptidase M13 family.</text>
</comment>
<dbReference type="AlphaFoldDB" id="A0AAN7HN56"/>
<evidence type="ECO:0000313" key="10">
    <source>
        <dbReference type="EMBL" id="KAK4245734.1"/>
    </source>
</evidence>
<dbReference type="PROSITE" id="PS51885">
    <property type="entry name" value="NEPRILYSIN"/>
    <property type="match status" value="1"/>
</dbReference>
<evidence type="ECO:0000256" key="6">
    <source>
        <dbReference type="ARBA" id="ARBA00022833"/>
    </source>
</evidence>
<evidence type="ECO:0000256" key="7">
    <source>
        <dbReference type="ARBA" id="ARBA00023049"/>
    </source>
</evidence>
<dbReference type="InterPro" id="IPR000718">
    <property type="entry name" value="Peptidase_M13"/>
</dbReference>
<dbReference type="GO" id="GO:0046872">
    <property type="term" value="F:metal ion binding"/>
    <property type="evidence" value="ECO:0007669"/>
    <property type="project" value="UniProtKB-KW"/>
</dbReference>
<dbReference type="CDD" id="cd08662">
    <property type="entry name" value="M13"/>
    <property type="match status" value="1"/>
</dbReference>
<proteinExistence type="inferred from homology"/>
<keyword evidence="11" id="KW-1185">Reference proteome</keyword>
<keyword evidence="6" id="KW-0862">Zinc</keyword>
<keyword evidence="3" id="KW-0645">Protease</keyword>
<organism evidence="10 11">
    <name type="scientific">Corynascus novoguineensis</name>
    <dbReference type="NCBI Taxonomy" id="1126955"/>
    <lineage>
        <taxon>Eukaryota</taxon>
        <taxon>Fungi</taxon>
        <taxon>Dikarya</taxon>
        <taxon>Ascomycota</taxon>
        <taxon>Pezizomycotina</taxon>
        <taxon>Sordariomycetes</taxon>
        <taxon>Sordariomycetidae</taxon>
        <taxon>Sordariales</taxon>
        <taxon>Chaetomiaceae</taxon>
        <taxon>Corynascus</taxon>
    </lineage>
</organism>
<dbReference type="GO" id="GO:0016485">
    <property type="term" value="P:protein processing"/>
    <property type="evidence" value="ECO:0007669"/>
    <property type="project" value="TreeGrafter"/>
</dbReference>
<reference evidence="10" key="1">
    <citation type="journal article" date="2023" name="Mol. Phylogenet. Evol.">
        <title>Genome-scale phylogeny and comparative genomics of the fungal order Sordariales.</title>
        <authorList>
            <person name="Hensen N."/>
            <person name="Bonometti L."/>
            <person name="Westerberg I."/>
            <person name="Brannstrom I.O."/>
            <person name="Guillou S."/>
            <person name="Cros-Aarteil S."/>
            <person name="Calhoun S."/>
            <person name="Haridas S."/>
            <person name="Kuo A."/>
            <person name="Mondo S."/>
            <person name="Pangilinan J."/>
            <person name="Riley R."/>
            <person name="LaButti K."/>
            <person name="Andreopoulos B."/>
            <person name="Lipzen A."/>
            <person name="Chen C."/>
            <person name="Yan M."/>
            <person name="Daum C."/>
            <person name="Ng V."/>
            <person name="Clum A."/>
            <person name="Steindorff A."/>
            <person name="Ohm R.A."/>
            <person name="Martin F."/>
            <person name="Silar P."/>
            <person name="Natvig D.O."/>
            <person name="Lalanne C."/>
            <person name="Gautier V."/>
            <person name="Ament-Velasquez S.L."/>
            <person name="Kruys A."/>
            <person name="Hutchinson M.I."/>
            <person name="Powell A.J."/>
            <person name="Barry K."/>
            <person name="Miller A.N."/>
            <person name="Grigoriev I.V."/>
            <person name="Debuchy R."/>
            <person name="Gladieux P."/>
            <person name="Hiltunen Thoren M."/>
            <person name="Johannesson H."/>
        </authorList>
    </citation>
    <scope>NUCLEOTIDE SEQUENCE</scope>
    <source>
        <strain evidence="10">CBS 359.72</strain>
    </source>
</reference>
<dbReference type="EMBL" id="MU857692">
    <property type="protein sequence ID" value="KAK4245734.1"/>
    <property type="molecule type" value="Genomic_DNA"/>
</dbReference>
<sequence>MGQWQSSPVCNTPSCVHAASYVLQNLAPNWAEMDPCTDFDKMVCYGTYEHNGDDSGTFTKVRERTDRILRTIFESSSSDEALGVKSSLLTARSNIEEYNFDMLRTAYQACMNADPSTAAAIEPLQDLIISVNKTWPVSPTDLKTKVGPNDLDSLTKASLLLEKLDIPVFHGYCNGDDGPIMADFMNSVLYLPAWLYYQSDITTYLDKDKMKSYAERLGKVFAVSYPDVDSETAADLGKAVVSFEMELVQTALAYEEANPPLNDDFTSILKNVSVSELPKVAPAFGFDKLVAGLTPPGKTPSLIILESHQLWPLFSKVVSNHSRAAVQGWMVWKTIMALLNQIDSDELFTALKVEMTVDRWELCVMEADTTLRHIKDHYFISSTYVNQTMQAAERVTDNIRIAFKERLEELDWMSDESRKRAIQKADNILENIGYPKSEPVDLLSSESVAAYYDGLNFTTTNRLSNVLAARRFNLAKAYARVDGTPNRRDMANVADVNAYYNPKTNAIVIPAGISQLPFFHYHLPDYALYGGLGSIIGHEITHGFDNRGRTWNENAEHRSWWDNATVAAFEKRAQCFVDQYSEFEYVAGGEKIKVEGELTLGENLSDAGGLRAAYRAWTSARESMPDVWDQQLPGLEGFTSEQLFFIYHANLWCSTKREHNPADPHAPDMVRIRGMTENSKEFREAFKCKGKKPKCELF</sequence>
<dbReference type="Proteomes" id="UP001303647">
    <property type="component" value="Unassembled WGS sequence"/>
</dbReference>
<dbReference type="InterPro" id="IPR008753">
    <property type="entry name" value="Peptidase_M13_N"/>
</dbReference>
<dbReference type="Pfam" id="PF05649">
    <property type="entry name" value="Peptidase_M13_N"/>
    <property type="match status" value="1"/>
</dbReference>
<comment type="cofactor">
    <cofactor evidence="1">
        <name>Zn(2+)</name>
        <dbReference type="ChEBI" id="CHEBI:29105"/>
    </cofactor>
</comment>
<keyword evidence="5" id="KW-0378">Hydrolase</keyword>
<dbReference type="SUPFAM" id="SSF55486">
    <property type="entry name" value="Metalloproteases ('zincins'), catalytic domain"/>
    <property type="match status" value="1"/>
</dbReference>
<dbReference type="InterPro" id="IPR018497">
    <property type="entry name" value="Peptidase_M13_C"/>
</dbReference>
<name>A0AAN7HN56_9PEZI</name>
<evidence type="ECO:0000256" key="2">
    <source>
        <dbReference type="ARBA" id="ARBA00007357"/>
    </source>
</evidence>
<evidence type="ECO:0000259" key="9">
    <source>
        <dbReference type="Pfam" id="PF05649"/>
    </source>
</evidence>
<evidence type="ECO:0000313" key="11">
    <source>
        <dbReference type="Proteomes" id="UP001303647"/>
    </source>
</evidence>
<evidence type="ECO:0000259" key="8">
    <source>
        <dbReference type="Pfam" id="PF01431"/>
    </source>
</evidence>
<accession>A0AAN7HN56</accession>
<dbReference type="PANTHER" id="PTHR11733">
    <property type="entry name" value="ZINC METALLOPROTEASE FAMILY M13 NEPRILYSIN-RELATED"/>
    <property type="match status" value="1"/>
</dbReference>
<feature type="domain" description="Peptidase M13 C-terminal" evidence="8">
    <location>
        <begin position="497"/>
        <end position="691"/>
    </location>
</feature>